<dbReference type="AlphaFoldDB" id="A0A5C6B7S5"/>
<dbReference type="Pfam" id="PF00756">
    <property type="entry name" value="Esterase"/>
    <property type="match status" value="1"/>
</dbReference>
<dbReference type="InterPro" id="IPR050955">
    <property type="entry name" value="Plant_Biomass_Hydrol_Est"/>
</dbReference>
<dbReference type="EMBL" id="SJPN01000001">
    <property type="protein sequence ID" value="TWU07857.1"/>
    <property type="molecule type" value="Genomic_DNA"/>
</dbReference>
<protein>
    <submittedName>
        <fullName evidence="3">Phospholipase/Carboxylesterase</fullName>
    </submittedName>
</protein>
<name>A0A5C6B7S5_9BACT</name>
<evidence type="ECO:0000313" key="3">
    <source>
        <dbReference type="EMBL" id="TWU07857.1"/>
    </source>
</evidence>
<dbReference type="Proteomes" id="UP000320176">
    <property type="component" value="Unassembled WGS sequence"/>
</dbReference>
<dbReference type="PANTHER" id="PTHR43037">
    <property type="entry name" value="UNNAMED PRODUCT-RELATED"/>
    <property type="match status" value="1"/>
</dbReference>
<dbReference type="PANTHER" id="PTHR43037:SF1">
    <property type="entry name" value="BLL1128 PROTEIN"/>
    <property type="match status" value="1"/>
</dbReference>
<feature type="region of interest" description="Disordered" evidence="2">
    <location>
        <begin position="1"/>
        <end position="66"/>
    </location>
</feature>
<sequence>MSRFHPSMLWNPSSNSPSSSSPDSSSPQSHTNQSTGSPTGKSRSGSESAKNIDPMEPSDAGSDHDELLSNLSATWGMVGETTEAYGVPDSADADSDLDVGSFGWNAMPSCNSFFVPLHYEPKYKYPLVVWLHSDGYNENQVNQVLPHISARNYLAVGVRATRSIDSAGHQFQWHESPAGIEQACYAVEQAIAEASDRFAVHPDRIVLAGYRSGGTMAMRVAMRMPELFAAAISMGGAMPSGGHLFANLNQLRQIRLPMLWQWAIENDQFQSSLLQRDIRSAMMIRARVDIRQYRDDDEMNTVALADVNHWIMDHVVQGIPVGQHDSETSSQTGSQTGLQGRNPWESSPVGFSDN</sequence>
<proteinExistence type="predicted"/>
<comment type="caution">
    <text evidence="3">The sequence shown here is derived from an EMBL/GenBank/DDBJ whole genome shotgun (WGS) entry which is preliminary data.</text>
</comment>
<dbReference type="InterPro" id="IPR000801">
    <property type="entry name" value="Esterase-like"/>
</dbReference>
<evidence type="ECO:0000256" key="2">
    <source>
        <dbReference type="SAM" id="MobiDB-lite"/>
    </source>
</evidence>
<keyword evidence="4" id="KW-1185">Reference proteome</keyword>
<evidence type="ECO:0000256" key="1">
    <source>
        <dbReference type="ARBA" id="ARBA00022729"/>
    </source>
</evidence>
<evidence type="ECO:0000313" key="4">
    <source>
        <dbReference type="Proteomes" id="UP000320176"/>
    </source>
</evidence>
<accession>A0A5C6B7S5</accession>
<dbReference type="OrthoDB" id="270827at2"/>
<organism evidence="3 4">
    <name type="scientific">Stieleria varia</name>
    <dbReference type="NCBI Taxonomy" id="2528005"/>
    <lineage>
        <taxon>Bacteria</taxon>
        <taxon>Pseudomonadati</taxon>
        <taxon>Planctomycetota</taxon>
        <taxon>Planctomycetia</taxon>
        <taxon>Pirellulales</taxon>
        <taxon>Pirellulaceae</taxon>
        <taxon>Stieleria</taxon>
    </lineage>
</organism>
<feature type="compositionally biased region" description="Low complexity" evidence="2">
    <location>
        <begin position="12"/>
        <end position="29"/>
    </location>
</feature>
<gene>
    <name evidence="3" type="ORF">Pla52n_04330</name>
</gene>
<dbReference type="SUPFAM" id="SSF53474">
    <property type="entry name" value="alpha/beta-Hydrolases"/>
    <property type="match status" value="1"/>
</dbReference>
<reference evidence="3 4" key="1">
    <citation type="submission" date="2019-02" db="EMBL/GenBank/DDBJ databases">
        <title>Deep-cultivation of Planctomycetes and their phenomic and genomic characterization uncovers novel biology.</title>
        <authorList>
            <person name="Wiegand S."/>
            <person name="Jogler M."/>
            <person name="Boedeker C."/>
            <person name="Pinto D."/>
            <person name="Vollmers J."/>
            <person name="Rivas-Marin E."/>
            <person name="Kohn T."/>
            <person name="Peeters S.H."/>
            <person name="Heuer A."/>
            <person name="Rast P."/>
            <person name="Oberbeckmann S."/>
            <person name="Bunk B."/>
            <person name="Jeske O."/>
            <person name="Meyerdierks A."/>
            <person name="Storesund J.E."/>
            <person name="Kallscheuer N."/>
            <person name="Luecker S."/>
            <person name="Lage O.M."/>
            <person name="Pohl T."/>
            <person name="Merkel B.J."/>
            <person name="Hornburger P."/>
            <person name="Mueller R.-W."/>
            <person name="Bruemmer F."/>
            <person name="Labrenz M."/>
            <person name="Spormann A.M."/>
            <person name="Op Den Camp H."/>
            <person name="Overmann J."/>
            <person name="Amann R."/>
            <person name="Jetten M.S.M."/>
            <person name="Mascher T."/>
            <person name="Medema M.H."/>
            <person name="Devos D.P."/>
            <person name="Kaster A.-K."/>
            <person name="Ovreas L."/>
            <person name="Rohde M."/>
            <person name="Galperin M.Y."/>
            <person name="Jogler C."/>
        </authorList>
    </citation>
    <scope>NUCLEOTIDE SEQUENCE [LARGE SCALE GENOMIC DNA]</scope>
    <source>
        <strain evidence="3 4">Pla52n</strain>
    </source>
</reference>
<feature type="compositionally biased region" description="Low complexity" evidence="2">
    <location>
        <begin position="328"/>
        <end position="340"/>
    </location>
</feature>
<dbReference type="Gene3D" id="3.40.50.1820">
    <property type="entry name" value="alpha/beta hydrolase"/>
    <property type="match status" value="1"/>
</dbReference>
<feature type="compositionally biased region" description="Polar residues" evidence="2">
    <location>
        <begin position="30"/>
        <end position="49"/>
    </location>
</feature>
<dbReference type="InterPro" id="IPR029058">
    <property type="entry name" value="AB_hydrolase_fold"/>
</dbReference>
<keyword evidence="1" id="KW-0732">Signal</keyword>
<feature type="region of interest" description="Disordered" evidence="2">
    <location>
        <begin position="321"/>
        <end position="354"/>
    </location>
</feature>